<evidence type="ECO:0000313" key="2">
    <source>
        <dbReference type="Proteomes" id="UP000790709"/>
    </source>
</evidence>
<accession>A0ACB8BQT4</accession>
<gene>
    <name evidence="1" type="ORF">BV22DRAFT_1007297</name>
</gene>
<name>A0ACB8BQT4_9AGAM</name>
<organism evidence="1 2">
    <name type="scientific">Leucogyrophana mollusca</name>
    <dbReference type="NCBI Taxonomy" id="85980"/>
    <lineage>
        <taxon>Eukaryota</taxon>
        <taxon>Fungi</taxon>
        <taxon>Dikarya</taxon>
        <taxon>Basidiomycota</taxon>
        <taxon>Agaricomycotina</taxon>
        <taxon>Agaricomycetes</taxon>
        <taxon>Agaricomycetidae</taxon>
        <taxon>Boletales</taxon>
        <taxon>Boletales incertae sedis</taxon>
        <taxon>Leucogyrophana</taxon>
    </lineage>
</organism>
<proteinExistence type="predicted"/>
<keyword evidence="2" id="KW-1185">Reference proteome</keyword>
<evidence type="ECO:0000313" key="1">
    <source>
        <dbReference type="EMBL" id="KAH7927238.1"/>
    </source>
</evidence>
<dbReference type="Proteomes" id="UP000790709">
    <property type="component" value="Unassembled WGS sequence"/>
</dbReference>
<reference evidence="1" key="1">
    <citation type="journal article" date="2021" name="New Phytol.">
        <title>Evolutionary innovations through gain and loss of genes in the ectomycorrhizal Boletales.</title>
        <authorList>
            <person name="Wu G."/>
            <person name="Miyauchi S."/>
            <person name="Morin E."/>
            <person name="Kuo A."/>
            <person name="Drula E."/>
            <person name="Varga T."/>
            <person name="Kohler A."/>
            <person name="Feng B."/>
            <person name="Cao Y."/>
            <person name="Lipzen A."/>
            <person name="Daum C."/>
            <person name="Hundley H."/>
            <person name="Pangilinan J."/>
            <person name="Johnson J."/>
            <person name="Barry K."/>
            <person name="LaButti K."/>
            <person name="Ng V."/>
            <person name="Ahrendt S."/>
            <person name="Min B."/>
            <person name="Choi I.G."/>
            <person name="Park H."/>
            <person name="Plett J.M."/>
            <person name="Magnuson J."/>
            <person name="Spatafora J.W."/>
            <person name="Nagy L.G."/>
            <person name="Henrissat B."/>
            <person name="Grigoriev I.V."/>
            <person name="Yang Z.L."/>
            <person name="Xu J."/>
            <person name="Martin F.M."/>
        </authorList>
    </citation>
    <scope>NUCLEOTIDE SEQUENCE</scope>
    <source>
        <strain evidence="1">KUC20120723A-06</strain>
    </source>
</reference>
<sequence>MWIAHFAPGLVAKPFAPGVPLSLLALAGAIPDATFFILNFFGLESFSVDPKLMRRGCFPYATDYPFSHSLVGMAALGLALTAGYTLMTQRKVTPKDQAILLAVTLSHFLFEVPSHREDVKITPMDSTNLGAGLFDRPFVLFLLESLLFLGGLFVYTTFAPLATKLGYKRAGNMNRLWGIIAFMIVQQAHFCFGSAPTTNTKWIHAPVFLSEILLDSWLIGKLES</sequence>
<dbReference type="EMBL" id="MU266369">
    <property type="protein sequence ID" value="KAH7927238.1"/>
    <property type="molecule type" value="Genomic_DNA"/>
</dbReference>
<comment type="caution">
    <text evidence="1">The sequence shown here is derived from an EMBL/GenBank/DDBJ whole genome shotgun (WGS) entry which is preliminary data.</text>
</comment>
<protein>
    <submittedName>
        <fullName evidence="1">Uncharacterized protein</fullName>
    </submittedName>
</protein>